<dbReference type="InterPro" id="IPR038135">
    <property type="entry name" value="Methylthiotransferase_N_sf"/>
</dbReference>
<dbReference type="SFLD" id="SFLDG01082">
    <property type="entry name" value="B12-binding_domain_containing"/>
    <property type="match status" value="1"/>
</dbReference>
<evidence type="ECO:0000256" key="9">
    <source>
        <dbReference type="ARBA" id="ARBA00033765"/>
    </source>
</evidence>
<evidence type="ECO:0000256" key="1">
    <source>
        <dbReference type="ARBA" id="ARBA00001966"/>
    </source>
</evidence>
<keyword evidence="6" id="KW-0479">Metal-binding</keyword>
<dbReference type="FunFam" id="3.40.50.12160:FF:000003">
    <property type="entry name" value="CDK5 regulatory subunit-associated protein 1"/>
    <property type="match status" value="1"/>
</dbReference>
<evidence type="ECO:0000256" key="3">
    <source>
        <dbReference type="ARBA" id="ARBA00022485"/>
    </source>
</evidence>
<dbReference type="InterPro" id="IPR007197">
    <property type="entry name" value="rSAM"/>
</dbReference>
<dbReference type="Pfam" id="PF04055">
    <property type="entry name" value="Radical_SAM"/>
    <property type="match status" value="1"/>
</dbReference>
<dbReference type="NCBIfam" id="TIGR01574">
    <property type="entry name" value="miaB-methiolase"/>
    <property type="match status" value="1"/>
</dbReference>
<evidence type="ECO:0000256" key="4">
    <source>
        <dbReference type="ARBA" id="ARBA00022679"/>
    </source>
</evidence>
<dbReference type="SUPFAM" id="SSF102114">
    <property type="entry name" value="Radical SAM enzymes"/>
    <property type="match status" value="1"/>
</dbReference>
<dbReference type="SFLD" id="SFLDG01061">
    <property type="entry name" value="methylthiotransferase"/>
    <property type="match status" value="1"/>
</dbReference>
<keyword evidence="5" id="KW-0949">S-adenosyl-L-methionine</keyword>
<keyword evidence="3" id="KW-0004">4Fe-4S</keyword>
<dbReference type="SMART" id="SM00729">
    <property type="entry name" value="Elp3"/>
    <property type="match status" value="1"/>
</dbReference>
<dbReference type="AlphaFoldDB" id="H0UKH7"/>
<dbReference type="SFLD" id="SFLDS00029">
    <property type="entry name" value="Radical_SAM"/>
    <property type="match status" value="1"/>
</dbReference>
<gene>
    <name evidence="16" type="ORF">JonanDRAFT_0808</name>
</gene>
<evidence type="ECO:0000256" key="11">
    <source>
        <dbReference type="ARBA" id="ARBA00080698"/>
    </source>
</evidence>
<dbReference type="InterPro" id="IPR006463">
    <property type="entry name" value="MiaB_methiolase"/>
</dbReference>
<feature type="domain" description="Radical SAM core" evidence="15">
    <location>
        <begin position="142"/>
        <end position="374"/>
    </location>
</feature>
<dbReference type="HOGENOM" id="CLU_018697_2_0_0"/>
<protein>
    <recommendedName>
        <fullName evidence="10">tRNA-2-methylthio-N(6)-dimethylallyladenosine synthase</fullName>
        <ecNumber evidence="9">2.8.4.3</ecNumber>
    </recommendedName>
    <alternativeName>
        <fullName evidence="12">(Dimethylallyl)adenosine tRNA methylthiotransferase MiaB</fullName>
    </alternativeName>
    <alternativeName>
        <fullName evidence="11">tRNA-i(6)A37 methylthiotransferase</fullName>
    </alternativeName>
</protein>
<evidence type="ECO:0000313" key="17">
    <source>
        <dbReference type="Proteomes" id="UP000003806"/>
    </source>
</evidence>
<organism evidence="16 17">
    <name type="scientific">Jonquetella anthropi DSM 22815</name>
    <dbReference type="NCBI Taxonomy" id="885272"/>
    <lineage>
        <taxon>Bacteria</taxon>
        <taxon>Thermotogati</taxon>
        <taxon>Synergistota</taxon>
        <taxon>Synergistia</taxon>
        <taxon>Synergistales</taxon>
        <taxon>Dethiosulfovibrionaceae</taxon>
        <taxon>Jonquetella</taxon>
    </lineage>
</organism>
<dbReference type="EC" id="2.8.4.3" evidence="9"/>
<dbReference type="GO" id="GO:0005829">
    <property type="term" value="C:cytosol"/>
    <property type="evidence" value="ECO:0007669"/>
    <property type="project" value="TreeGrafter"/>
</dbReference>
<accession>H0UKH7</accession>
<comment type="function">
    <text evidence="2">Catalyzes the methylthiolation of N6-(dimethylallyl)adenosine (i(6)A), leading to the formation of 2-methylthio-N6-(dimethylallyl)adenosine (ms(2)i(6)A) at position 37 in tRNAs that read codons beginning with uridine.</text>
</comment>
<keyword evidence="17" id="KW-1185">Reference proteome</keyword>
<dbReference type="InterPro" id="IPR006638">
    <property type="entry name" value="Elp3/MiaA/NifB-like_rSAM"/>
</dbReference>
<dbReference type="InterPro" id="IPR023404">
    <property type="entry name" value="rSAM_horseshoe"/>
</dbReference>
<evidence type="ECO:0000259" key="13">
    <source>
        <dbReference type="PROSITE" id="PS50926"/>
    </source>
</evidence>
<dbReference type="SFLD" id="SFLDF00273">
    <property type="entry name" value="(dimethylallyl)adenosine_tRNA"/>
    <property type="match status" value="1"/>
</dbReference>
<reference evidence="16 17" key="1">
    <citation type="submission" date="2011-11" db="EMBL/GenBank/DDBJ databases">
        <title>The Noncontiguous Finished genome of Jonquetella anthropi DSM 22815.</title>
        <authorList>
            <consortium name="US DOE Joint Genome Institute (JGI-PGF)"/>
            <person name="Lucas S."/>
            <person name="Copeland A."/>
            <person name="Lapidus A."/>
            <person name="Glavina del Rio T."/>
            <person name="Dalin E."/>
            <person name="Tice H."/>
            <person name="Bruce D."/>
            <person name="Goodwin L."/>
            <person name="Pitluck S."/>
            <person name="Peters L."/>
            <person name="Mikhailova N."/>
            <person name="Held B."/>
            <person name="Kyrpides N."/>
            <person name="Mavromatis K."/>
            <person name="Ivanova N."/>
            <person name="Markowitz V."/>
            <person name="Cheng J.-F."/>
            <person name="Hugenholtz P."/>
            <person name="Woyke T."/>
            <person name="Wu D."/>
            <person name="Gronow S."/>
            <person name="Wellnitz S."/>
            <person name="Brambilla E."/>
            <person name="Klenk H.-P."/>
            <person name="Eisen J.A."/>
        </authorList>
    </citation>
    <scope>NUCLEOTIDE SEQUENCE [LARGE SCALE GENOMIC DNA]</scope>
    <source>
        <strain evidence="16 17">DSM 22815</strain>
    </source>
</reference>
<dbReference type="STRING" id="885272.JonanDRAFT_0808"/>
<feature type="domain" description="MTTase N-terminal" evidence="14">
    <location>
        <begin position="2"/>
        <end position="117"/>
    </location>
</feature>
<evidence type="ECO:0000256" key="7">
    <source>
        <dbReference type="ARBA" id="ARBA00023004"/>
    </source>
</evidence>
<dbReference type="PROSITE" id="PS51449">
    <property type="entry name" value="MTTASE_N"/>
    <property type="match status" value="1"/>
</dbReference>
<dbReference type="PROSITE" id="PS51918">
    <property type="entry name" value="RADICAL_SAM"/>
    <property type="match status" value="1"/>
</dbReference>
<dbReference type="GO" id="GO:0035597">
    <property type="term" value="F:tRNA-2-methylthio-N(6)-dimethylallyladenosine(37) synthase activity"/>
    <property type="evidence" value="ECO:0007669"/>
    <property type="project" value="UniProtKB-EC"/>
</dbReference>
<dbReference type="Gene3D" id="3.80.30.20">
    <property type="entry name" value="tm_1862 like domain"/>
    <property type="match status" value="1"/>
</dbReference>
<keyword evidence="7" id="KW-0408">Iron</keyword>
<evidence type="ECO:0000256" key="8">
    <source>
        <dbReference type="ARBA" id="ARBA00023014"/>
    </source>
</evidence>
<keyword evidence="4 16" id="KW-0808">Transferase</keyword>
<comment type="cofactor">
    <cofactor evidence="1">
        <name>[4Fe-4S] cluster</name>
        <dbReference type="ChEBI" id="CHEBI:49883"/>
    </cofactor>
</comment>
<evidence type="ECO:0000256" key="5">
    <source>
        <dbReference type="ARBA" id="ARBA00022691"/>
    </source>
</evidence>
<dbReference type="InterPro" id="IPR013848">
    <property type="entry name" value="Methylthiotransferase_N"/>
</dbReference>
<evidence type="ECO:0000256" key="10">
    <source>
        <dbReference type="ARBA" id="ARBA00068570"/>
    </source>
</evidence>
<evidence type="ECO:0000256" key="12">
    <source>
        <dbReference type="ARBA" id="ARBA00081141"/>
    </source>
</evidence>
<dbReference type="NCBIfam" id="TIGR00089">
    <property type="entry name" value="MiaB/RimO family radical SAM methylthiotransferase"/>
    <property type="match status" value="1"/>
</dbReference>
<sequence>MYGFAMKVYGCQMNQYDASKIQTALTALGWHETDEETADAVIFVACSIRDKAEHKVWSELGRYAERWQAEGKPAVAVTSCIAQNVGTEMAGRFPWVRVVSGPRHIGDLPAALSDALDNGNRHTLLDDDPRAVRELDVPPSVRSFQWKASVTISHGCDNFCTYCIVPYVRGRFASRPAEEILAEVRSLVAGGAKEITLLGQNVDTWGLDCPGGMRFADLLELVAREPGVEWLRFMTSYPTDFTVDVVETMVRHSNICPSINLPIQAGSERVLRAMNRRYSLEEYADTMKLIRDGLPEVGLTSDLIVGFPGETEEEFQCSLAALERFRFDMVHTAAYSPRQGTPAAKMKNQIPAAVKERRLNEVNDLQTSIARQINQSLVGRTYKVLVDGPAPKGDYMEARTATDKVVLLKGAGASFGQFVTAKIDSAESWCLKGTVLR</sequence>
<evidence type="ECO:0000256" key="2">
    <source>
        <dbReference type="ARBA" id="ARBA00003234"/>
    </source>
</evidence>
<dbReference type="EMBL" id="CM001376">
    <property type="protein sequence ID" value="EHM13186.1"/>
    <property type="molecule type" value="Genomic_DNA"/>
</dbReference>
<proteinExistence type="predicted"/>
<dbReference type="PANTHER" id="PTHR43020">
    <property type="entry name" value="CDK5 REGULATORY SUBUNIT-ASSOCIATED PROTEIN 1"/>
    <property type="match status" value="1"/>
</dbReference>
<dbReference type="PANTHER" id="PTHR43020:SF2">
    <property type="entry name" value="MITOCHONDRIAL TRNA METHYLTHIOTRANSFERASE CDK5RAP1"/>
    <property type="match status" value="1"/>
</dbReference>
<dbReference type="PROSITE" id="PS50926">
    <property type="entry name" value="TRAM"/>
    <property type="match status" value="1"/>
</dbReference>
<dbReference type="Gene3D" id="3.40.50.12160">
    <property type="entry name" value="Methylthiotransferase, N-terminal domain"/>
    <property type="match status" value="1"/>
</dbReference>
<dbReference type="InterPro" id="IPR002792">
    <property type="entry name" value="TRAM_dom"/>
</dbReference>
<dbReference type="OrthoDB" id="9805215at2"/>
<dbReference type="PROSITE" id="PS01278">
    <property type="entry name" value="MTTASE_RADICAL"/>
    <property type="match status" value="1"/>
</dbReference>
<evidence type="ECO:0000256" key="6">
    <source>
        <dbReference type="ARBA" id="ARBA00022723"/>
    </source>
</evidence>
<dbReference type="InterPro" id="IPR005839">
    <property type="entry name" value="Methylthiotransferase"/>
</dbReference>
<dbReference type="Pfam" id="PF01938">
    <property type="entry name" value="TRAM"/>
    <property type="match status" value="1"/>
</dbReference>
<dbReference type="InterPro" id="IPR020612">
    <property type="entry name" value="Methylthiotransferase_CS"/>
</dbReference>
<evidence type="ECO:0000259" key="15">
    <source>
        <dbReference type="PROSITE" id="PS51918"/>
    </source>
</evidence>
<dbReference type="Proteomes" id="UP000003806">
    <property type="component" value="Chromosome"/>
</dbReference>
<evidence type="ECO:0000313" key="16">
    <source>
        <dbReference type="EMBL" id="EHM13186.1"/>
    </source>
</evidence>
<dbReference type="GO" id="GO:0046872">
    <property type="term" value="F:metal ion binding"/>
    <property type="evidence" value="ECO:0007669"/>
    <property type="project" value="UniProtKB-KW"/>
</dbReference>
<dbReference type="Pfam" id="PF00919">
    <property type="entry name" value="UPF0004"/>
    <property type="match status" value="1"/>
</dbReference>
<dbReference type="GO" id="GO:0051539">
    <property type="term" value="F:4 iron, 4 sulfur cluster binding"/>
    <property type="evidence" value="ECO:0007669"/>
    <property type="project" value="UniProtKB-KW"/>
</dbReference>
<keyword evidence="8" id="KW-0411">Iron-sulfur</keyword>
<name>H0UKH7_9BACT</name>
<dbReference type="FunFam" id="3.80.30.20:FF:000001">
    <property type="entry name" value="tRNA-2-methylthio-N(6)-dimethylallyladenosine synthase 2"/>
    <property type="match status" value="1"/>
</dbReference>
<dbReference type="eggNOG" id="COG0621">
    <property type="taxonomic scope" value="Bacteria"/>
</dbReference>
<dbReference type="CDD" id="cd01335">
    <property type="entry name" value="Radical_SAM"/>
    <property type="match status" value="1"/>
</dbReference>
<evidence type="ECO:0000259" key="14">
    <source>
        <dbReference type="PROSITE" id="PS51449"/>
    </source>
</evidence>
<feature type="domain" description="TRAM" evidence="13">
    <location>
        <begin position="375"/>
        <end position="437"/>
    </location>
</feature>
<dbReference type="InterPro" id="IPR058240">
    <property type="entry name" value="rSAM_sf"/>
</dbReference>
<dbReference type="RefSeq" id="WP_008522876.1">
    <property type="nucleotide sequence ID" value="NZ_CM001376.1"/>
</dbReference>